<sequence length="288" mass="31563">MEVQQACKGLQGGKMEGERLVDGDLREGKSPNCKDGKPGGDYQEYDGDLNGEGMTVLDFDMLCATVAMQSERLSFEFHSLADREAGGGVQRMWEGGLMDCLEDKKILLETACCPCSTFGKNMRRAGFGTCIGQGAAHFLFVTSALISYIAFGVTKLNIFLYVGIGITLLIAAYAGYHRTQMRRRFNIKGSDSGLDDCMNHLLCSCCTLCQEARTLEMNNVQDGIWRGRSDTILVGSYRESDKSSLELNQPAVVTLSPEVCSMNKTDHAWSKSSDQSDPLVGQKCDSFL</sequence>
<keyword evidence="2" id="KW-0472">Membrane</keyword>
<name>A0A0C9S8S6_9CONI</name>
<dbReference type="AlphaFoldDB" id="A0A0C9S8S6"/>
<reference evidence="3" key="1">
    <citation type="submission" date="2015-02" db="EMBL/GenBank/DDBJ databases">
        <title>A transcriptome of Wollemia nobilis - a relic of Gondwana.</title>
        <authorList>
            <person name="Chia J.Y."/>
            <person name="Leong Y.S."/>
            <person name="Abdul Karim S."/>
            <person name="Wan Azmi N."/>
            <person name="Hercus R."/>
            <person name="Croft L."/>
        </authorList>
    </citation>
    <scope>NUCLEOTIDE SEQUENCE</scope>
    <source>
        <strain evidence="3">MaeBrown</strain>
        <tissue evidence="3">Leaf</tissue>
    </source>
</reference>
<feature type="region of interest" description="Disordered" evidence="1">
    <location>
        <begin position="18"/>
        <end position="41"/>
    </location>
</feature>
<dbReference type="Pfam" id="PF04749">
    <property type="entry name" value="PLAC8"/>
    <property type="match status" value="1"/>
</dbReference>
<proteinExistence type="predicted"/>
<keyword evidence="2" id="KW-1133">Transmembrane helix</keyword>
<evidence type="ECO:0000256" key="1">
    <source>
        <dbReference type="SAM" id="MobiDB-lite"/>
    </source>
</evidence>
<organism evidence="3">
    <name type="scientific">Wollemia nobilis</name>
    <dbReference type="NCBI Taxonomy" id="56998"/>
    <lineage>
        <taxon>Eukaryota</taxon>
        <taxon>Viridiplantae</taxon>
        <taxon>Streptophyta</taxon>
        <taxon>Embryophyta</taxon>
        <taxon>Tracheophyta</taxon>
        <taxon>Spermatophyta</taxon>
        <taxon>Pinopsida</taxon>
        <taxon>Pinidae</taxon>
        <taxon>Conifers II</taxon>
        <taxon>Araucariales</taxon>
        <taxon>Araucariaceae</taxon>
        <taxon>Wollemia</taxon>
    </lineage>
</organism>
<feature type="compositionally biased region" description="Basic and acidic residues" evidence="1">
    <location>
        <begin position="18"/>
        <end position="38"/>
    </location>
</feature>
<feature type="transmembrane region" description="Helical" evidence="2">
    <location>
        <begin position="158"/>
        <end position="176"/>
    </location>
</feature>
<dbReference type="InterPro" id="IPR006461">
    <property type="entry name" value="PLAC_motif_containing"/>
</dbReference>
<keyword evidence="2" id="KW-0812">Transmembrane</keyword>
<evidence type="ECO:0000313" key="3">
    <source>
        <dbReference type="EMBL" id="JAG89142.1"/>
    </source>
</evidence>
<feature type="transmembrane region" description="Helical" evidence="2">
    <location>
        <begin position="130"/>
        <end position="152"/>
    </location>
</feature>
<dbReference type="NCBIfam" id="TIGR01571">
    <property type="entry name" value="A_thal_Cys_rich"/>
    <property type="match status" value="1"/>
</dbReference>
<evidence type="ECO:0000256" key="2">
    <source>
        <dbReference type="SAM" id="Phobius"/>
    </source>
</evidence>
<dbReference type="PANTHER" id="PTHR15907">
    <property type="entry name" value="DUF614 FAMILY PROTEIN-RELATED"/>
    <property type="match status" value="1"/>
</dbReference>
<dbReference type="EMBL" id="GCHU01003678">
    <property type="protein sequence ID" value="JAG89142.1"/>
    <property type="molecule type" value="Transcribed_RNA"/>
</dbReference>
<accession>A0A0C9S8S6</accession>
<protein>
    <submittedName>
        <fullName evidence="3">TSA: Wollemia nobilis Ref_Wollemi_Transcript_3708_1901 transcribed RNA sequence</fullName>
    </submittedName>
</protein>